<proteinExistence type="predicted"/>
<dbReference type="BioCyc" id="IAGG583356:GHAH-1102-MONOMER"/>
<evidence type="ECO:0000313" key="2">
    <source>
        <dbReference type="Proteomes" id="UP000001304"/>
    </source>
</evidence>
<dbReference type="EMBL" id="CP002098">
    <property type="protein sequence ID" value="ADM27932.1"/>
    <property type="molecule type" value="Genomic_DNA"/>
</dbReference>
<dbReference type="KEGG" id="iag:Igag_1120"/>
<dbReference type="HOGENOM" id="CLU_757815_0_0_2"/>
<dbReference type="STRING" id="583356.Igag_1120"/>
<name>E0SNY6_IGNAA</name>
<keyword evidence="2" id="KW-1185">Reference proteome</keyword>
<dbReference type="AlphaFoldDB" id="E0SNY6"/>
<dbReference type="Proteomes" id="UP000001304">
    <property type="component" value="Chromosome"/>
</dbReference>
<gene>
    <name evidence="1" type="ordered locus">Igag_1120</name>
</gene>
<protein>
    <submittedName>
        <fullName evidence="1">Uncharacterized protein</fullName>
    </submittedName>
</protein>
<accession>E0SNY6</accession>
<sequence>MSAKTIPSEFAYRLELLYTLNILTSTLLIRELGYDRGDLVRNMFESLDFKGIALRPDIMTHRLRLIQVFPILRFKRVKPCDVSKVLWDSSLPIRSIAIYPPSTMILSLFSTKSGLNSLFNVLNRYNYIDIYVFPYVVRSKPYVPLLNALLSGNLNEVISPSSLDLCYSKRFKLPDDWGSRPHIDKVDLAILNIVSLDPKITIEKLTYELSKKLMKPFTTSKVRKHVLHASRFIFGYRVSIHGVPSVSDVNRCYIVENVSRSDDLCLSIVRHPLSVSCNWSDEGKVLACFSVPLERAVDFHVNITSFLQTFGEVVEFFDYVFRAGFFAASTVPYDAWISKARSWRIGEDSFKSVLDRLHRYGCYES</sequence>
<evidence type="ECO:0000313" key="1">
    <source>
        <dbReference type="EMBL" id="ADM27932.1"/>
    </source>
</evidence>
<reference evidence="1 2" key="1">
    <citation type="journal article" date="2010" name="Stand. Genomic Sci.">
        <title>Complete genome sequence of Ignisphaera aggregans type strain (AQ1.S1).</title>
        <authorList>
            <person name="Goker M."/>
            <person name="Held B."/>
            <person name="Lapidus A."/>
            <person name="Nolan M."/>
            <person name="Spring S."/>
            <person name="Yasawong M."/>
            <person name="Lucas S."/>
            <person name="Glavina Del Rio T."/>
            <person name="Tice H."/>
            <person name="Cheng J.F."/>
            <person name="Goodwin L."/>
            <person name="Tapia R."/>
            <person name="Pitluck S."/>
            <person name="Liolios K."/>
            <person name="Ivanova N."/>
            <person name="Mavromatis K."/>
            <person name="Mikhailova N."/>
            <person name="Pati A."/>
            <person name="Chen A."/>
            <person name="Palaniappan K."/>
            <person name="Brambilla E."/>
            <person name="Land M."/>
            <person name="Hauser L."/>
            <person name="Chang Y.J."/>
            <person name="Jeffries C.D."/>
            <person name="Brettin T."/>
            <person name="Detter J.C."/>
            <person name="Han C."/>
            <person name="Rohde M."/>
            <person name="Sikorski J."/>
            <person name="Woyke T."/>
            <person name="Bristow J."/>
            <person name="Eisen J.A."/>
            <person name="Markowitz V."/>
            <person name="Hugenholtz P."/>
            <person name="Kyrpides N.C."/>
            <person name="Klenk H.P."/>
        </authorList>
    </citation>
    <scope>NUCLEOTIDE SEQUENCE [LARGE SCALE GENOMIC DNA]</scope>
    <source>
        <strain evidence="2">DSM 17230 / JCM 13409 / AQ1.S1</strain>
    </source>
</reference>
<organism evidence="1 2">
    <name type="scientific">Ignisphaera aggregans (strain DSM 17230 / JCM 13409 / AQ1.S1)</name>
    <dbReference type="NCBI Taxonomy" id="583356"/>
    <lineage>
        <taxon>Archaea</taxon>
        <taxon>Thermoproteota</taxon>
        <taxon>Thermoprotei</taxon>
        <taxon>Desulfurococcales</taxon>
        <taxon>Desulfurococcaceae</taxon>
        <taxon>Ignisphaera</taxon>
    </lineage>
</organism>